<proteinExistence type="predicted"/>
<dbReference type="EMBL" id="JACHJQ010000006">
    <property type="protein sequence ID" value="MBB4909569.1"/>
    <property type="molecule type" value="Genomic_DNA"/>
</dbReference>
<gene>
    <name evidence="2" type="ORF">FHR82_005827</name>
</gene>
<keyword evidence="3" id="KW-1185">Reference proteome</keyword>
<feature type="region of interest" description="Disordered" evidence="1">
    <location>
        <begin position="1"/>
        <end position="20"/>
    </location>
</feature>
<comment type="caution">
    <text evidence="2">The sequence shown here is derived from an EMBL/GenBank/DDBJ whole genome shotgun (WGS) entry which is preliminary data.</text>
</comment>
<evidence type="ECO:0000256" key="1">
    <source>
        <dbReference type="SAM" id="MobiDB-lite"/>
    </source>
</evidence>
<organism evidence="2 3">
    <name type="scientific">Actinophytocola algeriensis</name>
    <dbReference type="NCBI Taxonomy" id="1768010"/>
    <lineage>
        <taxon>Bacteria</taxon>
        <taxon>Bacillati</taxon>
        <taxon>Actinomycetota</taxon>
        <taxon>Actinomycetes</taxon>
        <taxon>Pseudonocardiales</taxon>
        <taxon>Pseudonocardiaceae</taxon>
    </lineage>
</organism>
<reference evidence="2 3" key="1">
    <citation type="submission" date="2020-08" db="EMBL/GenBank/DDBJ databases">
        <title>Genomic Encyclopedia of Type Strains, Phase III (KMG-III): the genomes of soil and plant-associated and newly described type strains.</title>
        <authorList>
            <person name="Whitman W."/>
        </authorList>
    </citation>
    <scope>NUCLEOTIDE SEQUENCE [LARGE SCALE GENOMIC DNA]</scope>
    <source>
        <strain evidence="2 3">CECT 8960</strain>
    </source>
</reference>
<dbReference type="Proteomes" id="UP000520767">
    <property type="component" value="Unassembled WGS sequence"/>
</dbReference>
<dbReference type="AlphaFoldDB" id="A0A7W7VGW5"/>
<sequence length="129" mass="14041">MRRGAIMYVDSDEDPSGTKGALGRAGAGVFVSPYELNRQADELVRLGEVLHERVGRAEVQPLRLGSSPPALWFAAKLARLTGPDGTPTVLREWADGLTRLGGETRATVAEYRTTDDDNEGRFTRLGEAR</sequence>
<name>A0A7W7VGW5_9PSEU</name>
<evidence type="ECO:0000313" key="2">
    <source>
        <dbReference type="EMBL" id="MBB4909569.1"/>
    </source>
</evidence>
<evidence type="ECO:0000313" key="3">
    <source>
        <dbReference type="Proteomes" id="UP000520767"/>
    </source>
</evidence>
<dbReference type="RefSeq" id="WP_184813666.1">
    <property type="nucleotide sequence ID" value="NZ_JACHJQ010000006.1"/>
</dbReference>
<protein>
    <submittedName>
        <fullName evidence="2">Uncharacterized protein</fullName>
    </submittedName>
</protein>
<accession>A0A7W7VGW5</accession>